<evidence type="ECO:0000256" key="3">
    <source>
        <dbReference type="ARBA" id="ARBA00022679"/>
    </source>
</evidence>
<dbReference type="InterPro" id="IPR034466">
    <property type="entry name" value="Methyltransferase_Class_B"/>
</dbReference>
<sequence length="433" mass="49374">MKIGLLALSGLRVHDPKLLKLGMTLPGIVERGRVLSSLPSLGLLYLAACTPAEHQVSYYEAEGDRSEPEDLYHCDLVAINTFSAQVFEAYAIADRLRAAGVKVAMGGLHVTVQSEEALEHADYVFLGEGERTWPEAISEIESGTQRRVWDAREMPPVEVQRLPIPRYDLLQDRPYTRYPVQTTRGCPWRCDFCASNVMFSYPYRKRPVADVVRDVLAIKKFQRRPFIELADDNTFVDHSWGMELCRELIPLRVKWFTETDISVADNRDLLQQMREAGCKQVLIGIESPEQGLLDGIELRANFKSRYQGDLIEAVQRIQAHGITVNGCFILGLDSHTPEIFQQVLAFANEAALWDVQLTVLTPFPGTPLYERLASESRLLYPQRWDRCTLFDVNFEPKQMSVRELQQGIHWLASQLYSREAIANRRRSFLRTTG</sequence>
<evidence type="ECO:0000256" key="5">
    <source>
        <dbReference type="ARBA" id="ARBA00022723"/>
    </source>
</evidence>
<dbReference type="SFLD" id="SFLDS00029">
    <property type="entry name" value="Radical_SAM"/>
    <property type="match status" value="1"/>
</dbReference>
<dbReference type="InterPro" id="IPR051198">
    <property type="entry name" value="BchE-like"/>
</dbReference>
<dbReference type="GO" id="GO:0046872">
    <property type="term" value="F:metal ion binding"/>
    <property type="evidence" value="ECO:0007669"/>
    <property type="project" value="UniProtKB-KW"/>
</dbReference>
<evidence type="ECO:0000256" key="7">
    <source>
        <dbReference type="ARBA" id="ARBA00023014"/>
    </source>
</evidence>
<accession>A0A5C6D5R3</accession>
<keyword evidence="11" id="KW-1185">Reference proteome</keyword>
<evidence type="ECO:0000259" key="9">
    <source>
        <dbReference type="PROSITE" id="PS51918"/>
    </source>
</evidence>
<protein>
    <submittedName>
        <fullName evidence="10">Radical SAM superfamily protein</fullName>
    </submittedName>
</protein>
<feature type="domain" description="B12-binding" evidence="8">
    <location>
        <begin position="1"/>
        <end position="147"/>
    </location>
</feature>
<dbReference type="GO" id="GO:0005829">
    <property type="term" value="C:cytosol"/>
    <property type="evidence" value="ECO:0007669"/>
    <property type="project" value="TreeGrafter"/>
</dbReference>
<dbReference type="PROSITE" id="PS51332">
    <property type="entry name" value="B12_BINDING"/>
    <property type="match status" value="1"/>
</dbReference>
<dbReference type="Pfam" id="PF02310">
    <property type="entry name" value="B12-binding"/>
    <property type="match status" value="1"/>
</dbReference>
<dbReference type="InterPro" id="IPR023404">
    <property type="entry name" value="rSAM_horseshoe"/>
</dbReference>
<dbReference type="GO" id="GO:0031419">
    <property type="term" value="F:cobalamin binding"/>
    <property type="evidence" value="ECO:0007669"/>
    <property type="project" value="InterPro"/>
</dbReference>
<evidence type="ECO:0000313" key="11">
    <source>
        <dbReference type="Proteomes" id="UP000319143"/>
    </source>
</evidence>
<reference evidence="10 11" key="1">
    <citation type="submission" date="2019-02" db="EMBL/GenBank/DDBJ databases">
        <title>Deep-cultivation of Planctomycetes and their phenomic and genomic characterization uncovers novel biology.</title>
        <authorList>
            <person name="Wiegand S."/>
            <person name="Jogler M."/>
            <person name="Boedeker C."/>
            <person name="Pinto D."/>
            <person name="Vollmers J."/>
            <person name="Rivas-Marin E."/>
            <person name="Kohn T."/>
            <person name="Peeters S.H."/>
            <person name="Heuer A."/>
            <person name="Rast P."/>
            <person name="Oberbeckmann S."/>
            <person name="Bunk B."/>
            <person name="Jeske O."/>
            <person name="Meyerdierks A."/>
            <person name="Storesund J.E."/>
            <person name="Kallscheuer N."/>
            <person name="Luecker S."/>
            <person name="Lage O.M."/>
            <person name="Pohl T."/>
            <person name="Merkel B.J."/>
            <person name="Hornburger P."/>
            <person name="Mueller R.-W."/>
            <person name="Bruemmer F."/>
            <person name="Labrenz M."/>
            <person name="Spormann A.M."/>
            <person name="Op Den Camp H."/>
            <person name="Overmann J."/>
            <person name="Amann R."/>
            <person name="Jetten M.S.M."/>
            <person name="Mascher T."/>
            <person name="Medema M.H."/>
            <person name="Devos D.P."/>
            <person name="Kaster A.-K."/>
            <person name="Ovreas L."/>
            <person name="Rohde M."/>
            <person name="Galperin M.Y."/>
            <person name="Jogler C."/>
        </authorList>
    </citation>
    <scope>NUCLEOTIDE SEQUENCE [LARGE SCALE GENOMIC DNA]</scope>
    <source>
        <strain evidence="10 11">Poly41</strain>
    </source>
</reference>
<dbReference type="SMART" id="SM00729">
    <property type="entry name" value="Elp3"/>
    <property type="match status" value="1"/>
</dbReference>
<dbReference type="InterPro" id="IPR006638">
    <property type="entry name" value="Elp3/MiaA/NifB-like_rSAM"/>
</dbReference>
<gene>
    <name evidence="10" type="ORF">Poly41_66610</name>
</gene>
<dbReference type="EMBL" id="SJPV01000022">
    <property type="protein sequence ID" value="TWU30566.1"/>
    <property type="molecule type" value="Genomic_DNA"/>
</dbReference>
<dbReference type="Pfam" id="PF13282">
    <property type="entry name" value="DUF4070"/>
    <property type="match status" value="1"/>
</dbReference>
<comment type="cofactor">
    <cofactor evidence="1">
        <name>[4Fe-4S] cluster</name>
        <dbReference type="ChEBI" id="CHEBI:49883"/>
    </cofactor>
</comment>
<evidence type="ECO:0000313" key="10">
    <source>
        <dbReference type="EMBL" id="TWU30566.1"/>
    </source>
</evidence>
<keyword evidence="7" id="KW-0411">Iron-sulfur</keyword>
<dbReference type="PANTHER" id="PTHR43409">
    <property type="entry name" value="ANAEROBIC MAGNESIUM-PROTOPORPHYRIN IX MONOMETHYL ESTER CYCLASE-RELATED"/>
    <property type="match status" value="1"/>
</dbReference>
<dbReference type="GO" id="GO:0003824">
    <property type="term" value="F:catalytic activity"/>
    <property type="evidence" value="ECO:0007669"/>
    <property type="project" value="InterPro"/>
</dbReference>
<dbReference type="PANTHER" id="PTHR43409:SF7">
    <property type="entry name" value="BLL1977 PROTEIN"/>
    <property type="match status" value="1"/>
</dbReference>
<dbReference type="GO" id="GO:0051539">
    <property type="term" value="F:4 iron, 4 sulfur cluster binding"/>
    <property type="evidence" value="ECO:0007669"/>
    <property type="project" value="UniProtKB-KW"/>
</dbReference>
<dbReference type="Gene3D" id="3.40.50.280">
    <property type="entry name" value="Cobalamin-binding domain"/>
    <property type="match status" value="1"/>
</dbReference>
<evidence type="ECO:0000256" key="4">
    <source>
        <dbReference type="ARBA" id="ARBA00022691"/>
    </source>
</evidence>
<keyword evidence="2" id="KW-0489">Methyltransferase</keyword>
<keyword evidence="4" id="KW-0949">S-adenosyl-L-methionine</keyword>
<dbReference type="CDD" id="cd01335">
    <property type="entry name" value="Radical_SAM"/>
    <property type="match status" value="1"/>
</dbReference>
<keyword evidence="5" id="KW-0479">Metal-binding</keyword>
<dbReference type="InterPro" id="IPR007197">
    <property type="entry name" value="rSAM"/>
</dbReference>
<evidence type="ECO:0000256" key="1">
    <source>
        <dbReference type="ARBA" id="ARBA00001966"/>
    </source>
</evidence>
<evidence type="ECO:0000256" key="6">
    <source>
        <dbReference type="ARBA" id="ARBA00023004"/>
    </source>
</evidence>
<evidence type="ECO:0000256" key="2">
    <source>
        <dbReference type="ARBA" id="ARBA00022603"/>
    </source>
</evidence>
<dbReference type="InterPro" id="IPR025274">
    <property type="entry name" value="DUF4070"/>
</dbReference>
<dbReference type="SFLD" id="SFLDG01082">
    <property type="entry name" value="B12-binding_domain_containing"/>
    <property type="match status" value="1"/>
</dbReference>
<dbReference type="InterPro" id="IPR006158">
    <property type="entry name" value="Cobalamin-bd"/>
</dbReference>
<dbReference type="SUPFAM" id="SSF102114">
    <property type="entry name" value="Radical SAM enzymes"/>
    <property type="match status" value="1"/>
</dbReference>
<keyword evidence="6" id="KW-0408">Iron</keyword>
<evidence type="ECO:0000259" key="8">
    <source>
        <dbReference type="PROSITE" id="PS51332"/>
    </source>
</evidence>
<name>A0A5C6D5R3_9BACT</name>
<comment type="caution">
    <text evidence="10">The sequence shown here is derived from an EMBL/GenBank/DDBJ whole genome shotgun (WGS) entry which is preliminary data.</text>
</comment>
<dbReference type="RefSeq" id="WP_197231896.1">
    <property type="nucleotide sequence ID" value="NZ_SJPV01000022.1"/>
</dbReference>
<dbReference type="Pfam" id="PF04055">
    <property type="entry name" value="Radical_SAM"/>
    <property type="match status" value="1"/>
</dbReference>
<dbReference type="Gene3D" id="3.80.30.20">
    <property type="entry name" value="tm_1862 like domain"/>
    <property type="match status" value="1"/>
</dbReference>
<dbReference type="Proteomes" id="UP000319143">
    <property type="component" value="Unassembled WGS sequence"/>
</dbReference>
<dbReference type="InterPro" id="IPR058240">
    <property type="entry name" value="rSAM_sf"/>
</dbReference>
<feature type="domain" description="Radical SAM core" evidence="9">
    <location>
        <begin position="172"/>
        <end position="397"/>
    </location>
</feature>
<dbReference type="AlphaFoldDB" id="A0A5C6D5R3"/>
<keyword evidence="3" id="KW-0808">Transferase</keyword>
<organism evidence="10 11">
    <name type="scientific">Novipirellula artificiosorum</name>
    <dbReference type="NCBI Taxonomy" id="2528016"/>
    <lineage>
        <taxon>Bacteria</taxon>
        <taxon>Pseudomonadati</taxon>
        <taxon>Planctomycetota</taxon>
        <taxon>Planctomycetia</taxon>
        <taxon>Pirellulales</taxon>
        <taxon>Pirellulaceae</taxon>
        <taxon>Novipirellula</taxon>
    </lineage>
</organism>
<dbReference type="PROSITE" id="PS51918">
    <property type="entry name" value="RADICAL_SAM"/>
    <property type="match status" value="1"/>
</dbReference>
<proteinExistence type="predicted"/>
<dbReference type="SFLD" id="SFLDG01123">
    <property type="entry name" value="methyltransferase_(Class_B)"/>
    <property type="match status" value="1"/>
</dbReference>